<dbReference type="RefSeq" id="WP_345612581.1">
    <property type="nucleotide sequence ID" value="NZ_BAABJO010000048.1"/>
</dbReference>
<comment type="similarity">
    <text evidence="3 8">Belongs to the methylenetetrahydrofolate reductase family.</text>
</comment>
<evidence type="ECO:0000256" key="3">
    <source>
        <dbReference type="ARBA" id="ARBA00006743"/>
    </source>
</evidence>
<dbReference type="Pfam" id="PF02219">
    <property type="entry name" value="MTHFR"/>
    <property type="match status" value="1"/>
</dbReference>
<dbReference type="PANTHER" id="PTHR45754:SF3">
    <property type="entry name" value="METHYLENETETRAHYDROFOLATE REDUCTASE (NADPH)"/>
    <property type="match status" value="1"/>
</dbReference>
<organism evidence="10 11">
    <name type="scientific">Pseudonocardia adelaidensis</name>
    <dbReference type="NCBI Taxonomy" id="648754"/>
    <lineage>
        <taxon>Bacteria</taxon>
        <taxon>Bacillati</taxon>
        <taxon>Actinomycetota</taxon>
        <taxon>Actinomycetes</taxon>
        <taxon>Pseudonocardiales</taxon>
        <taxon>Pseudonocardiaceae</taxon>
        <taxon>Pseudonocardia</taxon>
    </lineage>
</organism>
<protein>
    <recommendedName>
        <fullName evidence="8">Methylenetetrahydrofolate reductase</fullName>
    </recommendedName>
</protein>
<evidence type="ECO:0000256" key="9">
    <source>
        <dbReference type="SAM" id="MobiDB-lite"/>
    </source>
</evidence>
<dbReference type="SUPFAM" id="SSF51730">
    <property type="entry name" value="FAD-linked oxidoreductase"/>
    <property type="match status" value="1"/>
</dbReference>
<comment type="pathway">
    <text evidence="2 8">One-carbon metabolism; tetrahydrofolate interconversion.</text>
</comment>
<comment type="catalytic activity">
    <reaction evidence="7">
        <text>(6S)-5-methyl-5,6,7,8-tetrahydrofolate + NAD(+) = (6R)-5,10-methylene-5,6,7,8-tetrahydrofolate + NADH + H(+)</text>
        <dbReference type="Rhea" id="RHEA:19821"/>
        <dbReference type="ChEBI" id="CHEBI:15378"/>
        <dbReference type="ChEBI" id="CHEBI:15636"/>
        <dbReference type="ChEBI" id="CHEBI:18608"/>
        <dbReference type="ChEBI" id="CHEBI:57540"/>
        <dbReference type="ChEBI" id="CHEBI:57945"/>
        <dbReference type="EC" id="1.5.1.54"/>
    </reaction>
    <physiologicalReaction direction="right-to-left" evidence="7">
        <dbReference type="Rhea" id="RHEA:19823"/>
    </physiologicalReaction>
</comment>
<reference evidence="11" key="1">
    <citation type="journal article" date="2019" name="Int. J. Syst. Evol. Microbiol.">
        <title>The Global Catalogue of Microorganisms (GCM) 10K type strain sequencing project: providing services to taxonomists for standard genome sequencing and annotation.</title>
        <authorList>
            <consortium name="The Broad Institute Genomics Platform"/>
            <consortium name="The Broad Institute Genome Sequencing Center for Infectious Disease"/>
            <person name="Wu L."/>
            <person name="Ma J."/>
        </authorList>
    </citation>
    <scope>NUCLEOTIDE SEQUENCE [LARGE SCALE GENOMIC DNA]</scope>
    <source>
        <strain evidence="11">JCM 18302</strain>
    </source>
</reference>
<evidence type="ECO:0000313" key="11">
    <source>
        <dbReference type="Proteomes" id="UP001500804"/>
    </source>
</evidence>
<keyword evidence="5 8" id="KW-0274">FAD</keyword>
<accession>A0ABP9P405</accession>
<feature type="region of interest" description="Disordered" evidence="9">
    <location>
        <begin position="1"/>
        <end position="31"/>
    </location>
</feature>
<evidence type="ECO:0000313" key="10">
    <source>
        <dbReference type="EMBL" id="GAA5140463.1"/>
    </source>
</evidence>
<dbReference type="EMBL" id="BAABJO010000048">
    <property type="protein sequence ID" value="GAA5140463.1"/>
    <property type="molecule type" value="Genomic_DNA"/>
</dbReference>
<evidence type="ECO:0000256" key="4">
    <source>
        <dbReference type="ARBA" id="ARBA00022630"/>
    </source>
</evidence>
<dbReference type="Gene3D" id="3.20.20.220">
    <property type="match status" value="1"/>
</dbReference>
<comment type="cofactor">
    <cofactor evidence="1 8">
        <name>FAD</name>
        <dbReference type="ChEBI" id="CHEBI:57692"/>
    </cofactor>
</comment>
<evidence type="ECO:0000256" key="7">
    <source>
        <dbReference type="ARBA" id="ARBA00048628"/>
    </source>
</evidence>
<name>A0ABP9P405_9PSEU</name>
<dbReference type="InterPro" id="IPR003171">
    <property type="entry name" value="Mehydrof_redctse-like"/>
</dbReference>
<evidence type="ECO:0000256" key="8">
    <source>
        <dbReference type="RuleBase" id="RU003862"/>
    </source>
</evidence>
<proteinExistence type="inferred from homology"/>
<evidence type="ECO:0000256" key="1">
    <source>
        <dbReference type="ARBA" id="ARBA00001974"/>
    </source>
</evidence>
<dbReference type="InterPro" id="IPR029041">
    <property type="entry name" value="FAD-linked_oxidoreductase-like"/>
</dbReference>
<feature type="compositionally biased region" description="Basic and acidic residues" evidence="9">
    <location>
        <begin position="1"/>
        <end position="15"/>
    </location>
</feature>
<dbReference type="PANTHER" id="PTHR45754">
    <property type="entry name" value="METHYLENETETRAHYDROFOLATE REDUCTASE"/>
    <property type="match status" value="1"/>
</dbReference>
<evidence type="ECO:0000256" key="6">
    <source>
        <dbReference type="ARBA" id="ARBA00023002"/>
    </source>
</evidence>
<evidence type="ECO:0000256" key="2">
    <source>
        <dbReference type="ARBA" id="ARBA00004777"/>
    </source>
</evidence>
<gene>
    <name evidence="10" type="ORF">GCM10023320_78130</name>
</gene>
<evidence type="ECO:0000256" key="5">
    <source>
        <dbReference type="ARBA" id="ARBA00022827"/>
    </source>
</evidence>
<keyword evidence="4 8" id="KW-0285">Flavoprotein</keyword>
<comment type="caution">
    <text evidence="10">The sequence shown here is derived from an EMBL/GenBank/DDBJ whole genome shotgun (WGS) entry which is preliminary data.</text>
</comment>
<sequence>MSTETNDRATNDRATNEPATNEPATRSEPVLSRRETLVRALRNASYEILPFKKTEAAVLEHVPQDVPLTVTTTEAKGLGPTVDLAVRLSRHGYQAAPHLAARLVRDDAHLADLVAELREADVRSVFVIGGDAAEPAGTFPDALSLLQRLDEIGHPFSTVGVGGYPEGHGHISDDLIEKALEQKAPHATQVITQLCFDADTTVSWARTIQARGVGLPVRVGIPGAVSRQKLVRITAGIGLGQSARFLKKQQSMLWRFFLPGGYSPNRLIRRLTPSFGEPHSNLAGFHVFTFNELEKTQTWRKEWLARLEAS</sequence>
<dbReference type="Proteomes" id="UP001500804">
    <property type="component" value="Unassembled WGS sequence"/>
</dbReference>
<keyword evidence="11" id="KW-1185">Reference proteome</keyword>
<keyword evidence="6 8" id="KW-0560">Oxidoreductase</keyword>